<protein>
    <submittedName>
        <fullName evidence="1">Uncharacterized protein</fullName>
    </submittedName>
</protein>
<dbReference type="AlphaFoldDB" id="A0A835M1D4"/>
<dbReference type="Proteomes" id="UP000631114">
    <property type="component" value="Unassembled WGS sequence"/>
</dbReference>
<organism evidence="1 2">
    <name type="scientific">Coptis chinensis</name>
    <dbReference type="NCBI Taxonomy" id="261450"/>
    <lineage>
        <taxon>Eukaryota</taxon>
        <taxon>Viridiplantae</taxon>
        <taxon>Streptophyta</taxon>
        <taxon>Embryophyta</taxon>
        <taxon>Tracheophyta</taxon>
        <taxon>Spermatophyta</taxon>
        <taxon>Magnoliopsida</taxon>
        <taxon>Ranunculales</taxon>
        <taxon>Ranunculaceae</taxon>
        <taxon>Coptidoideae</taxon>
        <taxon>Coptis</taxon>
    </lineage>
</organism>
<sequence>SGGGFISSGEFLSVPEFAVNPLSQQVLTHVLEEAGYSKDSLLVLADFVKILGSSDLKMEVEVLVD</sequence>
<reference evidence="1 2" key="1">
    <citation type="submission" date="2020-10" db="EMBL/GenBank/DDBJ databases">
        <title>The Coptis chinensis genome and diversification of protoberbering-type alkaloids.</title>
        <authorList>
            <person name="Wang B."/>
            <person name="Shu S."/>
            <person name="Song C."/>
            <person name="Liu Y."/>
        </authorList>
    </citation>
    <scope>NUCLEOTIDE SEQUENCE [LARGE SCALE GENOMIC DNA]</scope>
    <source>
        <strain evidence="1">HL-2020</strain>
        <tissue evidence="1">Leaf</tissue>
    </source>
</reference>
<keyword evidence="2" id="KW-1185">Reference proteome</keyword>
<name>A0A835M1D4_9MAGN</name>
<dbReference type="PANTHER" id="PTHR46971:SF4">
    <property type="entry name" value="OS08G0442300 PROTEIN"/>
    <property type="match status" value="1"/>
</dbReference>
<evidence type="ECO:0000313" key="1">
    <source>
        <dbReference type="EMBL" id="KAF9612787.1"/>
    </source>
</evidence>
<feature type="non-terminal residue" evidence="1">
    <location>
        <position position="1"/>
    </location>
</feature>
<dbReference type="EMBL" id="JADFTS010000003">
    <property type="protein sequence ID" value="KAF9612787.1"/>
    <property type="molecule type" value="Genomic_DNA"/>
</dbReference>
<accession>A0A835M1D4</accession>
<dbReference type="OrthoDB" id="191686at2759"/>
<dbReference type="PANTHER" id="PTHR46971">
    <property type="entry name" value="CALCINEURIN B SUBUNIT (PROTEIN PHOSPHATASE 2B REGULATORY SUBUNIT)-LIKE PROTEIN"/>
    <property type="match status" value="1"/>
</dbReference>
<gene>
    <name evidence="1" type="ORF">IFM89_003797</name>
</gene>
<proteinExistence type="predicted"/>
<evidence type="ECO:0000313" key="2">
    <source>
        <dbReference type="Proteomes" id="UP000631114"/>
    </source>
</evidence>
<comment type="caution">
    <text evidence="1">The sequence shown here is derived from an EMBL/GenBank/DDBJ whole genome shotgun (WGS) entry which is preliminary data.</text>
</comment>